<evidence type="ECO:0000313" key="2">
    <source>
        <dbReference type="Proteomes" id="UP000308760"/>
    </source>
</evidence>
<sequence length="143" mass="15933">MKGSEEAKAAMRAIALQEPSKELVAKVPDGDEWTAYVSAMFAGVLEKVFKDDQSHDAIHRFVDEMQTQYRHLDPPLKVLTLEGLIRVMFGEDHFLDEISGKDQIQLSLLTITKVVATDPEVSRNLEAYLNDGVTLADSWLAGD</sequence>
<proteinExistence type="predicted"/>
<name>A0A4S8QDA5_9ACTN</name>
<dbReference type="Proteomes" id="UP000308760">
    <property type="component" value="Unassembled WGS sequence"/>
</dbReference>
<reference evidence="1 2" key="2">
    <citation type="submission" date="2019-05" db="EMBL/GenBank/DDBJ databases">
        <title>Glycomyces buryatensis sp. nov.</title>
        <authorList>
            <person name="Nikitina E."/>
        </authorList>
    </citation>
    <scope>NUCLEOTIDE SEQUENCE [LARGE SCALE GENOMIC DNA]</scope>
    <source>
        <strain evidence="1 2">18</strain>
    </source>
</reference>
<dbReference type="RefSeq" id="WP_136535071.1">
    <property type="nucleotide sequence ID" value="NZ_STGY01000054.1"/>
</dbReference>
<reference evidence="2" key="1">
    <citation type="submission" date="2019-04" db="EMBL/GenBank/DDBJ databases">
        <title>Nocardioides xinjiangensis sp. nov.</title>
        <authorList>
            <person name="Liu S."/>
        </authorList>
    </citation>
    <scope>NUCLEOTIDE SEQUENCE [LARGE SCALE GENOMIC DNA]</scope>
    <source>
        <strain evidence="2">18</strain>
    </source>
</reference>
<dbReference type="AlphaFoldDB" id="A0A4S8QDA5"/>
<gene>
    <name evidence="1" type="ORF">FAB82_13555</name>
</gene>
<protein>
    <submittedName>
        <fullName evidence="1">Uncharacterized protein</fullName>
    </submittedName>
</protein>
<dbReference type="OrthoDB" id="5192868at2"/>
<organism evidence="1 2">
    <name type="scientific">Glycomyces buryatensis</name>
    <dbReference type="NCBI Taxonomy" id="2570927"/>
    <lineage>
        <taxon>Bacteria</taxon>
        <taxon>Bacillati</taxon>
        <taxon>Actinomycetota</taxon>
        <taxon>Actinomycetes</taxon>
        <taxon>Glycomycetales</taxon>
        <taxon>Glycomycetaceae</taxon>
        <taxon>Glycomyces</taxon>
    </lineage>
</organism>
<comment type="caution">
    <text evidence="1">The sequence shown here is derived from an EMBL/GenBank/DDBJ whole genome shotgun (WGS) entry which is preliminary data.</text>
</comment>
<keyword evidence="2" id="KW-1185">Reference proteome</keyword>
<evidence type="ECO:0000313" key="1">
    <source>
        <dbReference type="EMBL" id="THV40875.1"/>
    </source>
</evidence>
<dbReference type="EMBL" id="STGY01000054">
    <property type="protein sequence ID" value="THV40875.1"/>
    <property type="molecule type" value="Genomic_DNA"/>
</dbReference>
<accession>A0A4S8QDA5</accession>